<dbReference type="PANTHER" id="PTHR23059:SF4">
    <property type="entry name" value="ZINC FINGER TRAF-TYPE-CONTAINING PROTEIN 1"/>
    <property type="match status" value="1"/>
</dbReference>
<dbReference type="CDD" id="cd16505">
    <property type="entry name" value="RING-HC_CYHR1"/>
    <property type="match status" value="1"/>
</dbReference>
<protein>
    <submittedName>
        <fullName evidence="8">SFRICE_002963</fullName>
    </submittedName>
</protein>
<evidence type="ECO:0000256" key="1">
    <source>
        <dbReference type="ARBA" id="ARBA00022723"/>
    </source>
</evidence>
<evidence type="ECO:0000256" key="6">
    <source>
        <dbReference type="SAM" id="MobiDB-lite"/>
    </source>
</evidence>
<dbReference type="AlphaFoldDB" id="A0A2H1W5A0"/>
<dbReference type="InterPro" id="IPR039338">
    <property type="entry name" value="ZFTRAF1"/>
</dbReference>
<feature type="compositionally biased region" description="Basic and acidic residues" evidence="6">
    <location>
        <begin position="20"/>
        <end position="38"/>
    </location>
</feature>
<proteinExistence type="inferred from homology"/>
<reference evidence="8" key="1">
    <citation type="submission" date="2016-07" db="EMBL/GenBank/DDBJ databases">
        <authorList>
            <person name="Bretaudeau A."/>
        </authorList>
    </citation>
    <scope>NUCLEOTIDE SEQUENCE</scope>
    <source>
        <strain evidence="8">Rice</strain>
        <tissue evidence="8">Whole body</tissue>
    </source>
</reference>
<accession>A0A2H1W5A0</accession>
<evidence type="ECO:0000256" key="2">
    <source>
        <dbReference type="ARBA" id="ARBA00022771"/>
    </source>
</evidence>
<keyword evidence="2 5" id="KW-0863">Zinc-finger</keyword>
<dbReference type="SUPFAM" id="SSF57850">
    <property type="entry name" value="RING/U-box"/>
    <property type="match status" value="1"/>
</dbReference>
<dbReference type="PROSITE" id="PS50089">
    <property type="entry name" value="ZF_RING_2"/>
    <property type="match status" value="1"/>
</dbReference>
<dbReference type="Gene3D" id="3.30.40.10">
    <property type="entry name" value="Zinc/RING finger domain, C3HC4 (zinc finger)"/>
    <property type="match status" value="1"/>
</dbReference>
<evidence type="ECO:0000256" key="3">
    <source>
        <dbReference type="ARBA" id="ARBA00022833"/>
    </source>
</evidence>
<organism evidence="8">
    <name type="scientific">Spodoptera frugiperda</name>
    <name type="common">Fall armyworm</name>
    <dbReference type="NCBI Taxonomy" id="7108"/>
    <lineage>
        <taxon>Eukaryota</taxon>
        <taxon>Metazoa</taxon>
        <taxon>Ecdysozoa</taxon>
        <taxon>Arthropoda</taxon>
        <taxon>Hexapoda</taxon>
        <taxon>Insecta</taxon>
        <taxon>Pterygota</taxon>
        <taxon>Neoptera</taxon>
        <taxon>Endopterygota</taxon>
        <taxon>Lepidoptera</taxon>
        <taxon>Glossata</taxon>
        <taxon>Ditrysia</taxon>
        <taxon>Noctuoidea</taxon>
        <taxon>Noctuidae</taxon>
        <taxon>Amphipyrinae</taxon>
        <taxon>Spodoptera</taxon>
    </lineage>
</organism>
<dbReference type="GO" id="GO:0005634">
    <property type="term" value="C:nucleus"/>
    <property type="evidence" value="ECO:0007669"/>
    <property type="project" value="TreeGrafter"/>
</dbReference>
<evidence type="ECO:0000256" key="4">
    <source>
        <dbReference type="ARBA" id="ARBA00034319"/>
    </source>
</evidence>
<dbReference type="PANTHER" id="PTHR23059">
    <property type="entry name" value="CYSTEINE AND HISTIDINE-RICH PROTEIN 1"/>
    <property type="match status" value="1"/>
</dbReference>
<feature type="domain" description="RING-type" evidence="7">
    <location>
        <begin position="54"/>
        <end position="119"/>
    </location>
</feature>
<keyword evidence="1" id="KW-0479">Metal-binding</keyword>
<evidence type="ECO:0000259" key="7">
    <source>
        <dbReference type="PROSITE" id="PS50089"/>
    </source>
</evidence>
<sequence>MAEAAESEPMPSSSEGEVETDVKDSDEPLTKKRKLTDKEGSDKLEHRLGGILCCAVCLDLPQAAVYQTTECNHHTPRPRTDMVVMLQCSNGHLMCAPCFTHLLADARLRDEAATCPNCRVEISKTTASRNLAVEKTVSELPSECKFCTRVFPRHSLQHHEENTCEERKFKFSQIVVDSSTNRRYLDSLVRIVSSIYVPLAAALGRSIAAAGAGDTCAARPPLKRRRFVCDLVDLDHNVLLTTHVVREYRGAGNAAQVRCNLSKGVVRRLTGCRYACIGCPWLGPAHEGGAHEAACAHPGKSAADVVATLAERDRVVNEANAVYNQVLDLLSYEKIAFNDLQLKPYRTEEFMHKLYYETSRFSAFGHQWVVKAFVNKNQRDPTQSSQREITYQLILKSKAPVGLGVQWVVLRGPWGEARLGAAVRAHCFHEDAPDAAPAPLPLADRDDTNRLLSNKAIHFRLMMFLSTK</sequence>
<dbReference type="InterPro" id="IPR001841">
    <property type="entry name" value="Znf_RING"/>
</dbReference>
<gene>
    <name evidence="8" type="ORF">SFRICE_002963</name>
</gene>
<evidence type="ECO:0000256" key="5">
    <source>
        <dbReference type="PROSITE-ProRule" id="PRU00175"/>
    </source>
</evidence>
<feature type="compositionally biased region" description="Low complexity" evidence="6">
    <location>
        <begin position="1"/>
        <end position="15"/>
    </location>
</feature>
<keyword evidence="3" id="KW-0862">Zinc</keyword>
<dbReference type="EMBL" id="ODYU01006119">
    <property type="protein sequence ID" value="SOQ47684.1"/>
    <property type="molecule type" value="Genomic_DNA"/>
</dbReference>
<name>A0A2H1W5A0_SPOFR</name>
<feature type="region of interest" description="Disordered" evidence="6">
    <location>
        <begin position="1"/>
        <end position="38"/>
    </location>
</feature>
<evidence type="ECO:0000313" key="8">
    <source>
        <dbReference type="EMBL" id="SOQ47684.1"/>
    </source>
</evidence>
<dbReference type="GO" id="GO:0008270">
    <property type="term" value="F:zinc ion binding"/>
    <property type="evidence" value="ECO:0007669"/>
    <property type="project" value="UniProtKB-KW"/>
</dbReference>
<dbReference type="InterPro" id="IPR013083">
    <property type="entry name" value="Znf_RING/FYVE/PHD"/>
</dbReference>
<comment type="similarity">
    <text evidence="4">Belongs to the ZFTRAF1 family.</text>
</comment>